<dbReference type="SUPFAM" id="SSF64182">
    <property type="entry name" value="DHH phosphoesterases"/>
    <property type="match status" value="1"/>
</dbReference>
<dbReference type="EMBL" id="UHDK01000001">
    <property type="protein sequence ID" value="SUM30956.1"/>
    <property type="molecule type" value="Genomic_DNA"/>
</dbReference>
<organism evidence="2 3">
    <name type="scientific">Staphylococcus gallinarum</name>
    <dbReference type="NCBI Taxonomy" id="1293"/>
    <lineage>
        <taxon>Bacteria</taxon>
        <taxon>Bacillati</taxon>
        <taxon>Bacillota</taxon>
        <taxon>Bacilli</taxon>
        <taxon>Bacillales</taxon>
        <taxon>Staphylococcaceae</taxon>
        <taxon>Staphylococcus</taxon>
    </lineage>
</organism>
<sequence length="98" mass="10361">MVRKIKFIIPSTVAQAADELLSLDGVDASYVVAKREDDVVGMSARSLGAVNVQLTMEALGGGGHLTNAATQIKGVTVEEAIDQLQEAITEQMSRSENT</sequence>
<dbReference type="InterPro" id="IPR003156">
    <property type="entry name" value="DHHA1_dom"/>
</dbReference>
<dbReference type="AlphaFoldDB" id="A0A380FC94"/>
<dbReference type="PANTHER" id="PTHR47618">
    <property type="entry name" value="BIFUNCTIONAL OLIGORIBONUCLEASE AND PAP PHOSPHATASE NRNA"/>
    <property type="match status" value="1"/>
</dbReference>
<dbReference type="Pfam" id="PF02272">
    <property type="entry name" value="DHHA1"/>
    <property type="match status" value="1"/>
</dbReference>
<name>A0A380FC94_STAGA</name>
<evidence type="ECO:0000313" key="3">
    <source>
        <dbReference type="Proteomes" id="UP000255277"/>
    </source>
</evidence>
<evidence type="ECO:0000313" key="2">
    <source>
        <dbReference type="EMBL" id="SUM30956.1"/>
    </source>
</evidence>
<feature type="domain" description="DHHA1" evidence="1">
    <location>
        <begin position="9"/>
        <end position="92"/>
    </location>
</feature>
<dbReference type="Proteomes" id="UP000255277">
    <property type="component" value="Unassembled WGS sequence"/>
</dbReference>
<protein>
    <submittedName>
        <fullName evidence="2">DHH family protein</fullName>
    </submittedName>
</protein>
<dbReference type="Gene3D" id="3.10.310.30">
    <property type="match status" value="1"/>
</dbReference>
<dbReference type="PANTHER" id="PTHR47618:SF2">
    <property type="entry name" value="CYCLIC-DI-AMP PHOSPHODIESTERASE GDPP"/>
    <property type="match status" value="1"/>
</dbReference>
<gene>
    <name evidence="2" type="ORF">NCTC12195_00359</name>
</gene>
<dbReference type="InterPro" id="IPR038763">
    <property type="entry name" value="DHH_sf"/>
</dbReference>
<evidence type="ECO:0000259" key="1">
    <source>
        <dbReference type="Pfam" id="PF02272"/>
    </source>
</evidence>
<dbReference type="GO" id="GO:0003676">
    <property type="term" value="F:nucleic acid binding"/>
    <property type="evidence" value="ECO:0007669"/>
    <property type="project" value="InterPro"/>
</dbReference>
<reference evidence="2 3" key="1">
    <citation type="submission" date="2018-06" db="EMBL/GenBank/DDBJ databases">
        <authorList>
            <consortium name="Pathogen Informatics"/>
            <person name="Doyle S."/>
        </authorList>
    </citation>
    <scope>NUCLEOTIDE SEQUENCE [LARGE SCALE GENOMIC DNA]</scope>
    <source>
        <strain evidence="2 3">NCTC12195</strain>
    </source>
</reference>
<accession>A0A380FC94</accession>
<proteinExistence type="predicted"/>
<dbReference type="InterPro" id="IPR051319">
    <property type="entry name" value="Oligoribo/pAp-PDE_c-di-AMP_PDE"/>
</dbReference>